<reference evidence="2 3" key="1">
    <citation type="submission" date="2019-11" db="EMBL/GenBank/DDBJ databases">
        <authorList>
            <person name="Zheng R.K."/>
            <person name="Sun C.M."/>
        </authorList>
    </citation>
    <scope>NUCLEOTIDE SEQUENCE [LARGE SCALE GENOMIC DNA]</scope>
    <source>
        <strain evidence="2 3">WC007</strain>
    </source>
</reference>
<dbReference type="AlphaFoldDB" id="A0A6I6JQE9"/>
<gene>
    <name evidence="2" type="ORF">GM418_16445</name>
</gene>
<organism evidence="2 3">
    <name type="scientific">Maribellus comscasis</name>
    <dbReference type="NCBI Taxonomy" id="2681766"/>
    <lineage>
        <taxon>Bacteria</taxon>
        <taxon>Pseudomonadati</taxon>
        <taxon>Bacteroidota</taxon>
        <taxon>Bacteroidia</taxon>
        <taxon>Marinilabiliales</taxon>
        <taxon>Prolixibacteraceae</taxon>
        <taxon>Maribellus</taxon>
    </lineage>
</organism>
<keyword evidence="1" id="KW-0732">Signal</keyword>
<protein>
    <submittedName>
        <fullName evidence="2">DUF2490 domain-containing protein</fullName>
    </submittedName>
</protein>
<sequence>MQKSIKPKLKSLIIVVLIFSAVRSGAADFETWTFAGGQTKIRNVNFFFHSANFFRGGSDYFLNHTQLTLDFPSQKSISFGVGYKQEYVEFPTRWRAEYRPMLHMYYSKSWGNFSFRDRSRWEFRFYDGELINRYRNQVQLMFKKSEVITPYLSTEFSFYFNKLDYTRQRTILGSFIHIKSVNFNLFLAHQINEDYPDIWKNKIILGTGMSYKF</sequence>
<proteinExistence type="predicted"/>
<dbReference type="Pfam" id="PF10677">
    <property type="entry name" value="DUF2490"/>
    <property type="match status" value="1"/>
</dbReference>
<accession>A0A6I6JQE9</accession>
<keyword evidence="3" id="KW-1185">Reference proteome</keyword>
<dbReference type="Proteomes" id="UP000428260">
    <property type="component" value="Chromosome"/>
</dbReference>
<evidence type="ECO:0000313" key="3">
    <source>
        <dbReference type="Proteomes" id="UP000428260"/>
    </source>
</evidence>
<feature type="chain" id="PRO_5026233752" evidence="1">
    <location>
        <begin position="27"/>
        <end position="213"/>
    </location>
</feature>
<dbReference type="KEGG" id="mcos:GM418_16445"/>
<dbReference type="InterPro" id="IPR019619">
    <property type="entry name" value="DUF2490"/>
</dbReference>
<dbReference type="RefSeq" id="WP_158868258.1">
    <property type="nucleotide sequence ID" value="NZ_CP046401.1"/>
</dbReference>
<dbReference type="EMBL" id="CP046401">
    <property type="protein sequence ID" value="QGY45205.1"/>
    <property type="molecule type" value="Genomic_DNA"/>
</dbReference>
<evidence type="ECO:0000313" key="2">
    <source>
        <dbReference type="EMBL" id="QGY45205.1"/>
    </source>
</evidence>
<evidence type="ECO:0000256" key="1">
    <source>
        <dbReference type="SAM" id="SignalP"/>
    </source>
</evidence>
<feature type="signal peptide" evidence="1">
    <location>
        <begin position="1"/>
        <end position="26"/>
    </location>
</feature>
<name>A0A6I6JQE9_9BACT</name>